<gene>
    <name evidence="2" type="ORF">Esi_0026_0157</name>
</gene>
<feature type="domain" description="OTU" evidence="1">
    <location>
        <begin position="9"/>
        <end position="85"/>
    </location>
</feature>
<proteinExistence type="predicted"/>
<sequence>MEEDQVIAEWHMLVQAAKTPSAYLSSFHAFVLANALRRPILVYGDRFVRGRNGEPYAPSDVRGVYLPTLVDPDVCYKLPIAVGYTCVAVGKVGHFTALVGVDRELRHLPLVDEHGDDLPIRGEDKTS</sequence>
<dbReference type="Pfam" id="PF02338">
    <property type="entry name" value="OTU"/>
    <property type="match status" value="1"/>
</dbReference>
<dbReference type="EMBL" id="FN649737">
    <property type="protein sequence ID" value="CBN77073.1"/>
    <property type="molecule type" value="Genomic_DNA"/>
</dbReference>
<organism evidence="2 3">
    <name type="scientific">Ectocarpus siliculosus</name>
    <name type="common">Brown alga</name>
    <name type="synonym">Conferva siliculosa</name>
    <dbReference type="NCBI Taxonomy" id="2880"/>
    <lineage>
        <taxon>Eukaryota</taxon>
        <taxon>Sar</taxon>
        <taxon>Stramenopiles</taxon>
        <taxon>Ochrophyta</taxon>
        <taxon>PX clade</taxon>
        <taxon>Phaeophyceae</taxon>
        <taxon>Ectocarpales</taxon>
        <taxon>Ectocarpaceae</taxon>
        <taxon>Ectocarpus</taxon>
    </lineage>
</organism>
<evidence type="ECO:0000259" key="1">
    <source>
        <dbReference type="Pfam" id="PF02338"/>
    </source>
</evidence>
<name>D8LJP6_ECTSI</name>
<dbReference type="MEROPS" id="C64.002"/>
<accession>D8LJP6</accession>
<dbReference type="EMBL" id="FN648442">
    <property type="protein sequence ID" value="CBN77073.1"/>
    <property type="molecule type" value="Genomic_DNA"/>
</dbReference>
<dbReference type="InterPro" id="IPR003323">
    <property type="entry name" value="OTU_dom"/>
</dbReference>
<dbReference type="InParanoid" id="D8LJP6"/>
<keyword evidence="3" id="KW-1185">Reference proteome</keyword>
<dbReference type="AlphaFoldDB" id="D8LJP6"/>
<reference evidence="2 3" key="1">
    <citation type="journal article" date="2010" name="Nature">
        <title>The Ectocarpus genome and the independent evolution of multicellularity in brown algae.</title>
        <authorList>
            <person name="Cock J.M."/>
            <person name="Sterck L."/>
            <person name="Rouze P."/>
            <person name="Scornet D."/>
            <person name="Allen A.E."/>
            <person name="Amoutzias G."/>
            <person name="Anthouard V."/>
            <person name="Artiguenave F."/>
            <person name="Aury J.M."/>
            <person name="Badger J.H."/>
            <person name="Beszteri B."/>
            <person name="Billiau K."/>
            <person name="Bonnet E."/>
            <person name="Bothwell J.H."/>
            <person name="Bowler C."/>
            <person name="Boyen C."/>
            <person name="Brownlee C."/>
            <person name="Carrano C.J."/>
            <person name="Charrier B."/>
            <person name="Cho G.Y."/>
            <person name="Coelho S.M."/>
            <person name="Collen J."/>
            <person name="Corre E."/>
            <person name="Da Silva C."/>
            <person name="Delage L."/>
            <person name="Delaroque N."/>
            <person name="Dittami S.M."/>
            <person name="Doulbeau S."/>
            <person name="Elias M."/>
            <person name="Farnham G."/>
            <person name="Gachon C.M."/>
            <person name="Gschloessl B."/>
            <person name="Heesch S."/>
            <person name="Jabbari K."/>
            <person name="Jubin C."/>
            <person name="Kawai H."/>
            <person name="Kimura K."/>
            <person name="Kloareg B."/>
            <person name="Kupper F.C."/>
            <person name="Lang D."/>
            <person name="Le Bail A."/>
            <person name="Leblanc C."/>
            <person name="Lerouge P."/>
            <person name="Lohr M."/>
            <person name="Lopez P.J."/>
            <person name="Martens C."/>
            <person name="Maumus F."/>
            <person name="Michel G."/>
            <person name="Miranda-Saavedra D."/>
            <person name="Morales J."/>
            <person name="Moreau H."/>
            <person name="Motomura T."/>
            <person name="Nagasato C."/>
            <person name="Napoli C.A."/>
            <person name="Nelson D.R."/>
            <person name="Nyvall-Collen P."/>
            <person name="Peters A.F."/>
            <person name="Pommier C."/>
            <person name="Potin P."/>
            <person name="Poulain J."/>
            <person name="Quesneville H."/>
            <person name="Read B."/>
            <person name="Rensing S.A."/>
            <person name="Ritter A."/>
            <person name="Rousvoal S."/>
            <person name="Samanta M."/>
            <person name="Samson G."/>
            <person name="Schroeder D.C."/>
            <person name="Segurens B."/>
            <person name="Strittmatter M."/>
            <person name="Tonon T."/>
            <person name="Tregear J.W."/>
            <person name="Valentin K."/>
            <person name="von Dassow P."/>
            <person name="Yamagishi T."/>
            <person name="Van de Peer Y."/>
            <person name="Wincker P."/>
        </authorList>
    </citation>
    <scope>NUCLEOTIDE SEQUENCE [LARGE SCALE GENOMIC DNA]</scope>
    <source>
        <strain evidence="3">Ec32 / CCAP1310/4</strain>
    </source>
</reference>
<dbReference type="STRING" id="2880.D8LJP6"/>
<dbReference type="eggNOG" id="KOG4345">
    <property type="taxonomic scope" value="Eukaryota"/>
</dbReference>
<evidence type="ECO:0000313" key="2">
    <source>
        <dbReference type="EMBL" id="CBN77073.1"/>
    </source>
</evidence>
<dbReference type="OrthoDB" id="205358at2759"/>
<dbReference type="Proteomes" id="UP000002630">
    <property type="component" value="Linkage Group LG12"/>
</dbReference>
<evidence type="ECO:0000313" key="3">
    <source>
        <dbReference type="Proteomes" id="UP000002630"/>
    </source>
</evidence>
<protein>
    <submittedName>
        <fullName evidence="2">Zn-finger (Ran-binding)-3</fullName>
    </submittedName>
</protein>